<sequence length="39" mass="4538">MVFRLNCISRINCFWPYFPLMPALLPLTGNGDMWHNIVG</sequence>
<evidence type="ECO:0000313" key="1">
    <source>
        <dbReference type="EMBL" id="JAH06842.1"/>
    </source>
</evidence>
<proteinExistence type="predicted"/>
<dbReference type="AlphaFoldDB" id="A0A0E9PRE7"/>
<reference evidence="1" key="2">
    <citation type="journal article" date="2015" name="Fish Shellfish Immunol.">
        <title>Early steps in the European eel (Anguilla anguilla)-Vibrio vulnificus interaction in the gills: Role of the RtxA13 toxin.</title>
        <authorList>
            <person name="Callol A."/>
            <person name="Pajuelo D."/>
            <person name="Ebbesson L."/>
            <person name="Teles M."/>
            <person name="MacKenzie S."/>
            <person name="Amaro C."/>
        </authorList>
    </citation>
    <scope>NUCLEOTIDE SEQUENCE</scope>
</reference>
<name>A0A0E9PRE7_ANGAN</name>
<dbReference type="EMBL" id="GBXM01101735">
    <property type="protein sequence ID" value="JAH06842.1"/>
    <property type="molecule type" value="Transcribed_RNA"/>
</dbReference>
<accession>A0A0E9PRE7</accession>
<dbReference type="EMBL" id="GBXM01089827">
    <property type="protein sequence ID" value="JAH18750.1"/>
    <property type="molecule type" value="Transcribed_RNA"/>
</dbReference>
<organism evidence="1">
    <name type="scientific">Anguilla anguilla</name>
    <name type="common">European freshwater eel</name>
    <name type="synonym">Muraena anguilla</name>
    <dbReference type="NCBI Taxonomy" id="7936"/>
    <lineage>
        <taxon>Eukaryota</taxon>
        <taxon>Metazoa</taxon>
        <taxon>Chordata</taxon>
        <taxon>Craniata</taxon>
        <taxon>Vertebrata</taxon>
        <taxon>Euteleostomi</taxon>
        <taxon>Actinopterygii</taxon>
        <taxon>Neopterygii</taxon>
        <taxon>Teleostei</taxon>
        <taxon>Anguilliformes</taxon>
        <taxon>Anguillidae</taxon>
        <taxon>Anguilla</taxon>
    </lineage>
</organism>
<reference evidence="1" key="1">
    <citation type="submission" date="2014-11" db="EMBL/GenBank/DDBJ databases">
        <authorList>
            <person name="Amaro Gonzalez C."/>
        </authorList>
    </citation>
    <scope>NUCLEOTIDE SEQUENCE</scope>
</reference>
<dbReference type="EMBL" id="GBXM01062792">
    <property type="protein sequence ID" value="JAH45785.1"/>
    <property type="molecule type" value="Transcribed_RNA"/>
</dbReference>
<protein>
    <submittedName>
        <fullName evidence="1">Uncharacterized protein</fullName>
    </submittedName>
</protein>